<dbReference type="InterPro" id="IPR011010">
    <property type="entry name" value="DNA_brk_join_enz"/>
</dbReference>
<accession>A0AA96LHU5</accession>
<evidence type="ECO:0000256" key="1">
    <source>
        <dbReference type="ARBA" id="ARBA00004496"/>
    </source>
</evidence>
<keyword evidence="4 11" id="KW-0963">Cytoplasm</keyword>
<feature type="domain" description="Core-binding (CB)" evidence="14">
    <location>
        <begin position="1"/>
        <end position="87"/>
    </location>
</feature>
<dbReference type="GO" id="GO:0009037">
    <property type="term" value="F:tyrosine-based site-specific recombinase activity"/>
    <property type="evidence" value="ECO:0007669"/>
    <property type="project" value="UniProtKB-UniRule"/>
</dbReference>
<dbReference type="InterPro" id="IPR010998">
    <property type="entry name" value="Integrase_recombinase_N"/>
</dbReference>
<dbReference type="GO" id="GO:0007059">
    <property type="term" value="P:chromosome segregation"/>
    <property type="evidence" value="ECO:0007669"/>
    <property type="project" value="UniProtKB-UniRule"/>
</dbReference>
<comment type="similarity">
    <text evidence="2 11">Belongs to the 'phage' integrase family. XerC subfamily.</text>
</comment>
<gene>
    <name evidence="11 15" type="primary">xerC</name>
    <name evidence="15" type="ORF">MJA45_12110</name>
</gene>
<proteinExistence type="inferred from homology"/>
<feature type="active site" evidence="11">
    <location>
        <position position="246"/>
    </location>
</feature>
<feature type="active site" description="O-(3'-phospho-DNA)-tyrosine intermediate" evidence="11">
    <location>
        <position position="278"/>
    </location>
</feature>
<dbReference type="InterPro" id="IPR011931">
    <property type="entry name" value="Recomb_XerC"/>
</dbReference>
<evidence type="ECO:0000256" key="9">
    <source>
        <dbReference type="ARBA" id="ARBA00023172"/>
    </source>
</evidence>
<dbReference type="CDD" id="cd00798">
    <property type="entry name" value="INT_XerDC_C"/>
    <property type="match status" value="1"/>
</dbReference>
<dbReference type="Pfam" id="PF00589">
    <property type="entry name" value="Phage_integrase"/>
    <property type="match status" value="1"/>
</dbReference>
<dbReference type="NCBIfam" id="NF001399">
    <property type="entry name" value="PRK00283.1"/>
    <property type="match status" value="1"/>
</dbReference>
<dbReference type="GO" id="GO:0051301">
    <property type="term" value="P:cell division"/>
    <property type="evidence" value="ECO:0007669"/>
    <property type="project" value="UniProtKB-UniRule"/>
</dbReference>
<dbReference type="PANTHER" id="PTHR30349:SF77">
    <property type="entry name" value="TYROSINE RECOMBINASE XERC"/>
    <property type="match status" value="1"/>
</dbReference>
<feature type="active site" evidence="11">
    <location>
        <position position="148"/>
    </location>
</feature>
<dbReference type="GO" id="GO:0003677">
    <property type="term" value="F:DNA binding"/>
    <property type="evidence" value="ECO:0007669"/>
    <property type="project" value="UniProtKB-UniRule"/>
</dbReference>
<comment type="similarity">
    <text evidence="3">Belongs to the 'phage' integrase family. XerD subfamily.</text>
</comment>
<dbReference type="PANTHER" id="PTHR30349">
    <property type="entry name" value="PHAGE INTEGRASE-RELATED"/>
    <property type="match status" value="1"/>
</dbReference>
<comment type="function">
    <text evidence="11">Site-specific tyrosine recombinase, which acts by catalyzing the cutting and rejoining of the recombining DNA molecules. The XerC-XerD complex is essential to convert dimers of the bacterial chromosome into monomers to permit their segregation at cell division. It also contributes to the segregational stability of plasmids.</text>
</comment>
<dbReference type="AlphaFoldDB" id="A0AA96LHU5"/>
<dbReference type="Gene3D" id="1.10.150.130">
    <property type="match status" value="1"/>
</dbReference>
<dbReference type="InterPro" id="IPR050090">
    <property type="entry name" value="Tyrosine_recombinase_XerCD"/>
</dbReference>
<dbReference type="NCBIfam" id="NF040815">
    <property type="entry name" value="recomb_XerA_Arch"/>
    <property type="match status" value="1"/>
</dbReference>
<keyword evidence="8 11" id="KW-0238">DNA-binding</keyword>
<dbReference type="Proteomes" id="UP001305702">
    <property type="component" value="Chromosome"/>
</dbReference>
<comment type="subcellular location">
    <subcellularLocation>
        <location evidence="1 11">Cytoplasm</location>
    </subcellularLocation>
</comment>
<dbReference type="KEGG" id="paun:MJA45_12110"/>
<keyword evidence="5 11" id="KW-0132">Cell division</keyword>
<dbReference type="InterPro" id="IPR011932">
    <property type="entry name" value="Recomb_XerD"/>
</dbReference>
<feature type="active site" evidence="11">
    <location>
        <position position="172"/>
    </location>
</feature>
<evidence type="ECO:0000256" key="12">
    <source>
        <dbReference type="NCBIfam" id="TIGR02224"/>
    </source>
</evidence>
<keyword evidence="6 11" id="KW-0159">Chromosome partition</keyword>
<evidence type="ECO:0000256" key="2">
    <source>
        <dbReference type="ARBA" id="ARBA00006657"/>
    </source>
</evidence>
<dbReference type="HAMAP" id="MF_01808">
    <property type="entry name" value="Recomb_XerC_XerD"/>
    <property type="match status" value="1"/>
</dbReference>
<evidence type="ECO:0000256" key="10">
    <source>
        <dbReference type="ARBA" id="ARBA00023306"/>
    </source>
</evidence>
<sequence length="297" mass="34084">MINEHWIDGFLRYLASERNASEHTIENYAKDLHQFTAFLEERQLDDFKQVSYLNVRTYLALLNEQEYAKKSVSRKLSALRSFYQYLVREGEVDVSPFTYIRTPKQDKRLPKFMYTNEMISLLEAPDRSTPLGQRDGALMEALYASGMRVSELVSLNIQSIDMPAGIALVRGKGSKERYVPLGDPAVEAIRLYVQEGRASLLQGREEQALFLNYTGTRLSDRSVRRVLDKYLDSLAGHQRISPHTFRHSFATHMLEAGADLRTVQELLGHVNLSTTQIYTHVTKDHLQSVYNQAHPRA</sequence>
<evidence type="ECO:0000256" key="5">
    <source>
        <dbReference type="ARBA" id="ARBA00022618"/>
    </source>
</evidence>
<keyword evidence="7 11" id="KW-0229">DNA integration</keyword>
<evidence type="ECO:0000256" key="6">
    <source>
        <dbReference type="ARBA" id="ARBA00022829"/>
    </source>
</evidence>
<dbReference type="PROSITE" id="PS51900">
    <property type="entry name" value="CB"/>
    <property type="match status" value="1"/>
</dbReference>
<name>A0AA96LHU5_9BACL</name>
<evidence type="ECO:0000256" key="8">
    <source>
        <dbReference type="ARBA" id="ARBA00023125"/>
    </source>
</evidence>
<keyword evidence="10 11" id="KW-0131">Cell cycle</keyword>
<dbReference type="GO" id="GO:0006313">
    <property type="term" value="P:DNA transposition"/>
    <property type="evidence" value="ECO:0007669"/>
    <property type="project" value="UniProtKB-UniRule"/>
</dbReference>
<dbReference type="NCBIfam" id="TIGR02225">
    <property type="entry name" value="recomb_XerD"/>
    <property type="match status" value="1"/>
</dbReference>
<dbReference type="EMBL" id="CP130318">
    <property type="protein sequence ID" value="WNQ14227.1"/>
    <property type="molecule type" value="Genomic_DNA"/>
</dbReference>
<dbReference type="InterPro" id="IPR013762">
    <property type="entry name" value="Integrase-like_cat_sf"/>
</dbReference>
<keyword evidence="16" id="KW-1185">Reference proteome</keyword>
<evidence type="ECO:0000256" key="3">
    <source>
        <dbReference type="ARBA" id="ARBA00010450"/>
    </source>
</evidence>
<feature type="active site" evidence="11">
    <location>
        <position position="269"/>
    </location>
</feature>
<evidence type="ECO:0000256" key="7">
    <source>
        <dbReference type="ARBA" id="ARBA00022908"/>
    </source>
</evidence>
<keyword evidence="9 11" id="KW-0233">DNA recombination</keyword>
<dbReference type="InterPro" id="IPR004107">
    <property type="entry name" value="Integrase_SAM-like_N"/>
</dbReference>
<dbReference type="NCBIfam" id="TIGR02224">
    <property type="entry name" value="recomb_XerC"/>
    <property type="match status" value="1"/>
</dbReference>
<evidence type="ECO:0000259" key="13">
    <source>
        <dbReference type="PROSITE" id="PS51898"/>
    </source>
</evidence>
<dbReference type="Gene3D" id="1.10.443.10">
    <property type="entry name" value="Intergrase catalytic core"/>
    <property type="match status" value="1"/>
</dbReference>
<dbReference type="SUPFAM" id="SSF56349">
    <property type="entry name" value="DNA breaking-rejoining enzymes"/>
    <property type="match status" value="1"/>
</dbReference>
<comment type="subunit">
    <text evidence="11">Forms a cyclic heterotetrameric complex composed of two molecules of XerC and two molecules of XerD.</text>
</comment>
<protein>
    <recommendedName>
        <fullName evidence="11 12">Tyrosine recombinase XerC</fullName>
    </recommendedName>
</protein>
<dbReference type="GO" id="GO:0005737">
    <property type="term" value="C:cytoplasm"/>
    <property type="evidence" value="ECO:0007669"/>
    <property type="project" value="UniProtKB-SubCell"/>
</dbReference>
<dbReference type="Pfam" id="PF02899">
    <property type="entry name" value="Phage_int_SAM_1"/>
    <property type="match status" value="1"/>
</dbReference>
<evidence type="ECO:0000256" key="4">
    <source>
        <dbReference type="ARBA" id="ARBA00022490"/>
    </source>
</evidence>
<dbReference type="InterPro" id="IPR044068">
    <property type="entry name" value="CB"/>
</dbReference>
<feature type="domain" description="Tyr recombinase" evidence="13">
    <location>
        <begin position="108"/>
        <end position="291"/>
    </location>
</feature>
<dbReference type="InterPro" id="IPR002104">
    <property type="entry name" value="Integrase_catalytic"/>
</dbReference>
<reference evidence="15 16" key="1">
    <citation type="submission" date="2022-02" db="EMBL/GenBank/DDBJ databases">
        <title>Paenibacillus sp. MBLB1776 Whole Genome Shotgun Sequencing.</title>
        <authorList>
            <person name="Hwang C.Y."/>
            <person name="Cho E.-S."/>
            <person name="Seo M.-J."/>
        </authorList>
    </citation>
    <scope>NUCLEOTIDE SEQUENCE [LARGE SCALE GENOMIC DNA]</scope>
    <source>
        <strain evidence="15 16">MBLB1776</strain>
    </source>
</reference>
<evidence type="ECO:0000313" key="15">
    <source>
        <dbReference type="EMBL" id="WNQ14227.1"/>
    </source>
</evidence>
<evidence type="ECO:0000313" key="16">
    <source>
        <dbReference type="Proteomes" id="UP001305702"/>
    </source>
</evidence>
<organism evidence="15 16">
    <name type="scientific">Paenibacillus aurantius</name>
    <dbReference type="NCBI Taxonomy" id="2918900"/>
    <lineage>
        <taxon>Bacteria</taxon>
        <taxon>Bacillati</taxon>
        <taxon>Bacillota</taxon>
        <taxon>Bacilli</taxon>
        <taxon>Bacillales</taxon>
        <taxon>Paenibacillaceae</taxon>
        <taxon>Paenibacillus</taxon>
    </lineage>
</organism>
<feature type="active site" evidence="11">
    <location>
        <position position="243"/>
    </location>
</feature>
<dbReference type="PROSITE" id="PS51898">
    <property type="entry name" value="TYR_RECOMBINASE"/>
    <property type="match status" value="1"/>
</dbReference>
<evidence type="ECO:0000259" key="14">
    <source>
        <dbReference type="PROSITE" id="PS51900"/>
    </source>
</evidence>
<dbReference type="InterPro" id="IPR023009">
    <property type="entry name" value="Tyrosine_recombinase_XerC/XerD"/>
</dbReference>
<evidence type="ECO:0000256" key="11">
    <source>
        <dbReference type="HAMAP-Rule" id="MF_01808"/>
    </source>
</evidence>